<dbReference type="GO" id="GO:0009249">
    <property type="term" value="P:protein lipoylation"/>
    <property type="evidence" value="ECO:0007669"/>
    <property type="project" value="InterPro"/>
</dbReference>
<dbReference type="SUPFAM" id="SSF55681">
    <property type="entry name" value="Class II aaRS and biotin synthetases"/>
    <property type="match status" value="1"/>
</dbReference>
<keyword evidence="9" id="KW-1185">Reference proteome</keyword>
<evidence type="ECO:0000256" key="4">
    <source>
        <dbReference type="ARBA" id="ARBA00022679"/>
    </source>
</evidence>
<evidence type="ECO:0000256" key="6">
    <source>
        <dbReference type="SAM" id="MobiDB-lite"/>
    </source>
</evidence>
<gene>
    <name evidence="8" type="ORF">WJX84_009878</name>
</gene>
<accession>A0AAW1T145</accession>
<dbReference type="GO" id="GO:0033819">
    <property type="term" value="F:lipoyl(octanoyl) transferase activity"/>
    <property type="evidence" value="ECO:0007669"/>
    <property type="project" value="UniProtKB-EC"/>
</dbReference>
<dbReference type="HAMAP" id="MF_00013">
    <property type="entry name" value="LipB"/>
    <property type="match status" value="1"/>
</dbReference>
<dbReference type="PROSITE" id="PS51733">
    <property type="entry name" value="BPL_LPL_CATALYTIC"/>
    <property type="match status" value="1"/>
</dbReference>
<dbReference type="Proteomes" id="UP001485043">
    <property type="component" value="Unassembled WGS sequence"/>
</dbReference>
<dbReference type="PANTHER" id="PTHR10993:SF7">
    <property type="entry name" value="LIPOYLTRANSFERASE 2, MITOCHONDRIAL-RELATED"/>
    <property type="match status" value="1"/>
</dbReference>
<dbReference type="EMBL" id="JALJOV010000570">
    <property type="protein sequence ID" value="KAK9862686.1"/>
    <property type="molecule type" value="Genomic_DNA"/>
</dbReference>
<dbReference type="PANTHER" id="PTHR10993">
    <property type="entry name" value="OCTANOYLTRANSFERASE"/>
    <property type="match status" value="1"/>
</dbReference>
<dbReference type="CDD" id="cd16444">
    <property type="entry name" value="LipB"/>
    <property type="match status" value="1"/>
</dbReference>
<dbReference type="NCBIfam" id="TIGR00214">
    <property type="entry name" value="lipB"/>
    <property type="match status" value="1"/>
</dbReference>
<comment type="similarity">
    <text evidence="2">Belongs to the LipB family.</text>
</comment>
<sequence length="264" mass="29161">MPSALARNWPTGDPLSNSPKSFSSAKARLFSRGSTLTRAPQHNPCRVLDFSDQLVPYEQAWQWQRKHVQHMISQQDHLDSGAEPSNQGVLDTLLLLQHPPVFTLGSGSTLENLRFDPAQAPAPLFRTERGGEVTAHSPGQLVAYPILNLRHHQQDLHWYMRSLEEVIMRCLEEVAGIQGVRVPGMTGVWVGDKKIAAIGVRVSRWITYHGLALNVTNDLSFFDHIVPCGLEGRGIWSAECTSTNRGDSLAASVSSLSDVSARDH</sequence>
<keyword evidence="5" id="KW-0012">Acyltransferase</keyword>
<dbReference type="PROSITE" id="PS01313">
    <property type="entry name" value="LIPB"/>
    <property type="match status" value="1"/>
</dbReference>
<dbReference type="InterPro" id="IPR004143">
    <property type="entry name" value="BPL_LPL_catalytic"/>
</dbReference>
<comment type="pathway">
    <text evidence="1">Protein modification; protein lipoylation via endogenous pathway; protein N(6)-(lipoyl)lysine from octanoyl-[acyl-carrier-protein]: step 1/2.</text>
</comment>
<evidence type="ECO:0000256" key="2">
    <source>
        <dbReference type="ARBA" id="ARBA00007907"/>
    </source>
</evidence>
<evidence type="ECO:0000313" key="8">
    <source>
        <dbReference type="EMBL" id="KAK9862686.1"/>
    </source>
</evidence>
<dbReference type="InterPro" id="IPR000544">
    <property type="entry name" value="Octanoyltransferase"/>
</dbReference>
<dbReference type="Pfam" id="PF21948">
    <property type="entry name" value="LplA-B_cat"/>
    <property type="match status" value="1"/>
</dbReference>
<reference evidence="8 9" key="1">
    <citation type="journal article" date="2024" name="Nat. Commun.">
        <title>Phylogenomics reveals the evolutionary origins of lichenization in chlorophyte algae.</title>
        <authorList>
            <person name="Puginier C."/>
            <person name="Libourel C."/>
            <person name="Otte J."/>
            <person name="Skaloud P."/>
            <person name="Haon M."/>
            <person name="Grisel S."/>
            <person name="Petersen M."/>
            <person name="Berrin J.G."/>
            <person name="Delaux P.M."/>
            <person name="Dal Grande F."/>
            <person name="Keller J."/>
        </authorList>
    </citation>
    <scope>NUCLEOTIDE SEQUENCE [LARGE SCALE GENOMIC DNA]</scope>
    <source>
        <strain evidence="8 9">SAG 2523</strain>
    </source>
</reference>
<evidence type="ECO:0000256" key="3">
    <source>
        <dbReference type="ARBA" id="ARBA00012334"/>
    </source>
</evidence>
<evidence type="ECO:0000313" key="9">
    <source>
        <dbReference type="Proteomes" id="UP001485043"/>
    </source>
</evidence>
<evidence type="ECO:0000256" key="5">
    <source>
        <dbReference type="ARBA" id="ARBA00023315"/>
    </source>
</evidence>
<comment type="caution">
    <text evidence="8">The sequence shown here is derived from an EMBL/GenBank/DDBJ whole genome shotgun (WGS) entry which is preliminary data.</text>
</comment>
<evidence type="ECO:0000256" key="1">
    <source>
        <dbReference type="ARBA" id="ARBA00004821"/>
    </source>
</evidence>
<feature type="region of interest" description="Disordered" evidence="6">
    <location>
        <begin position="1"/>
        <end position="22"/>
    </location>
</feature>
<dbReference type="InterPro" id="IPR045864">
    <property type="entry name" value="aa-tRNA-synth_II/BPL/LPL"/>
</dbReference>
<dbReference type="EC" id="2.3.1.181" evidence="3"/>
<proteinExistence type="inferred from homology"/>
<protein>
    <recommendedName>
        <fullName evidence="3">lipoyl(octanoyl) transferase</fullName>
        <ecNumber evidence="3">2.3.1.181</ecNumber>
    </recommendedName>
</protein>
<dbReference type="AlphaFoldDB" id="A0AAW1T145"/>
<organism evidence="8 9">
    <name type="scientific">Apatococcus fuscideae</name>
    <dbReference type="NCBI Taxonomy" id="2026836"/>
    <lineage>
        <taxon>Eukaryota</taxon>
        <taxon>Viridiplantae</taxon>
        <taxon>Chlorophyta</taxon>
        <taxon>core chlorophytes</taxon>
        <taxon>Trebouxiophyceae</taxon>
        <taxon>Chlorellales</taxon>
        <taxon>Chlorellaceae</taxon>
        <taxon>Apatococcus</taxon>
    </lineage>
</organism>
<evidence type="ECO:0000259" key="7">
    <source>
        <dbReference type="PROSITE" id="PS51733"/>
    </source>
</evidence>
<name>A0AAW1T145_9CHLO</name>
<feature type="domain" description="BPL/LPL catalytic" evidence="7">
    <location>
        <begin position="87"/>
        <end position="264"/>
    </location>
</feature>
<keyword evidence="4" id="KW-0808">Transferase</keyword>
<dbReference type="InterPro" id="IPR020605">
    <property type="entry name" value="Octanoyltransferase_CS"/>
</dbReference>
<dbReference type="Gene3D" id="3.30.930.10">
    <property type="entry name" value="Bira Bifunctional Protein, Domain 2"/>
    <property type="match status" value="1"/>
</dbReference>